<dbReference type="RefSeq" id="WP_073459001.1">
    <property type="nucleotide sequence ID" value="NZ_FRAP01000018.1"/>
</dbReference>
<dbReference type="STRING" id="1848.SAMN05443637_11833"/>
<dbReference type="Proteomes" id="UP000184363">
    <property type="component" value="Unassembled WGS sequence"/>
</dbReference>
<keyword evidence="2" id="KW-1185">Reference proteome</keyword>
<dbReference type="AlphaFoldDB" id="A0A1M6XWA1"/>
<sequence>MAAPRSLEALASICSRLTDRRKDDRLYSDVAAQVRSAARGDAVALVRFNPVSGQHETVVNLDYPKPVIHHLNTWFVRHDEAFRYMRTYDRKPLRWRDMPFPYETMYSAERVFRPSGFNEGVTVCLYSAEGDYTGSLHVSIADRNALSDDSMSLLNALQTVLGNAVDWWGSLDESATSEGARIVIGADRKALFGPPPSEADPDITGLVRDRLVPALPRRFDAVPGTSYHWYRGSTYVVRARAKGGMLVLDVSPGGCRSP</sequence>
<accession>A0A1M6XWA1</accession>
<dbReference type="EMBL" id="FRAP01000018">
    <property type="protein sequence ID" value="SHL10095.1"/>
    <property type="molecule type" value="Genomic_DNA"/>
</dbReference>
<proteinExistence type="predicted"/>
<evidence type="ECO:0000313" key="2">
    <source>
        <dbReference type="Proteomes" id="UP000184363"/>
    </source>
</evidence>
<evidence type="ECO:0000313" key="1">
    <source>
        <dbReference type="EMBL" id="SHL10095.1"/>
    </source>
</evidence>
<name>A0A1M6XWA1_PSETH</name>
<protein>
    <submittedName>
        <fullName evidence="1">Uncharacterized protein</fullName>
    </submittedName>
</protein>
<gene>
    <name evidence="1" type="ORF">SAMN05443637_11833</name>
</gene>
<reference evidence="1 2" key="1">
    <citation type="submission" date="2016-11" db="EMBL/GenBank/DDBJ databases">
        <authorList>
            <person name="Jaros S."/>
            <person name="Januszkiewicz K."/>
            <person name="Wedrychowicz H."/>
        </authorList>
    </citation>
    <scope>NUCLEOTIDE SEQUENCE [LARGE SCALE GENOMIC DNA]</scope>
    <source>
        <strain evidence="1 2">DSM 43832</strain>
    </source>
</reference>
<organism evidence="1 2">
    <name type="scientific">Pseudonocardia thermophila</name>
    <dbReference type="NCBI Taxonomy" id="1848"/>
    <lineage>
        <taxon>Bacteria</taxon>
        <taxon>Bacillati</taxon>
        <taxon>Actinomycetota</taxon>
        <taxon>Actinomycetes</taxon>
        <taxon>Pseudonocardiales</taxon>
        <taxon>Pseudonocardiaceae</taxon>
        <taxon>Pseudonocardia</taxon>
    </lineage>
</organism>